<sequence>MSKVTLRALEPEDLDMLYKIENDKSVWEVGATNVPYSKYLLHDYIANSTCDIYADKQVRLMILDEKGDGIGIVDVVNFNPRHLRAEIGIVIMKPYRRRGYAHAALTQVMGYCKKTLNIHQLYAVVDQRNTDSVSLLEKCGFHISSELQDWLFEEGSAYSAWLLQSFL</sequence>
<dbReference type="AlphaFoldDB" id="A0AB33IMU0"/>
<dbReference type="InterPro" id="IPR016181">
    <property type="entry name" value="Acyl_CoA_acyltransferase"/>
</dbReference>
<dbReference type="CDD" id="cd04301">
    <property type="entry name" value="NAT_SF"/>
    <property type="match status" value="1"/>
</dbReference>
<dbReference type="PROSITE" id="PS51186">
    <property type="entry name" value="GNAT"/>
    <property type="match status" value="1"/>
</dbReference>
<name>A0AB33IMU0_9BACT</name>
<dbReference type="SUPFAM" id="SSF55729">
    <property type="entry name" value="Acyl-CoA N-acyltransferases (Nat)"/>
    <property type="match status" value="1"/>
</dbReference>
<evidence type="ECO:0000313" key="2">
    <source>
        <dbReference type="EMBL" id="BFO70810.1"/>
    </source>
</evidence>
<evidence type="ECO:0000259" key="1">
    <source>
        <dbReference type="PROSITE" id="PS51186"/>
    </source>
</evidence>
<dbReference type="EMBL" id="AP035785">
    <property type="protein sequence ID" value="BFO70810.1"/>
    <property type="molecule type" value="Genomic_DNA"/>
</dbReference>
<dbReference type="Pfam" id="PF13302">
    <property type="entry name" value="Acetyltransf_3"/>
    <property type="match status" value="1"/>
</dbReference>
<organism evidence="2">
    <name type="scientific">Prevotella sp. GTC17253</name>
    <dbReference type="NCBI Taxonomy" id="3236793"/>
    <lineage>
        <taxon>Bacteria</taxon>
        <taxon>Pseudomonadati</taxon>
        <taxon>Bacteroidota</taxon>
        <taxon>Bacteroidia</taxon>
        <taxon>Bacteroidales</taxon>
        <taxon>Prevotellaceae</taxon>
        <taxon>Prevotella</taxon>
    </lineage>
</organism>
<dbReference type="PANTHER" id="PTHR43415:SF3">
    <property type="entry name" value="GNAT-FAMILY ACETYLTRANSFERASE"/>
    <property type="match status" value="1"/>
</dbReference>
<reference evidence="2" key="1">
    <citation type="submission" date="2024-07" db="EMBL/GenBank/DDBJ databases">
        <title>Complete genome sequence of Prevotella sp. YM-2024 GTC17253.</title>
        <authorList>
            <person name="Hayashi M."/>
            <person name="Muto Y."/>
            <person name="Tanaka K."/>
            <person name="Niwa H."/>
        </authorList>
    </citation>
    <scope>NUCLEOTIDE SEQUENCE</scope>
    <source>
        <strain evidence="2">GTC17253</strain>
    </source>
</reference>
<gene>
    <name evidence="2" type="ORF">GTC17253_07760</name>
</gene>
<dbReference type="PANTHER" id="PTHR43415">
    <property type="entry name" value="SPERMIDINE N(1)-ACETYLTRANSFERASE"/>
    <property type="match status" value="1"/>
</dbReference>
<proteinExistence type="predicted"/>
<dbReference type="InterPro" id="IPR000182">
    <property type="entry name" value="GNAT_dom"/>
</dbReference>
<feature type="domain" description="N-acetyltransferase" evidence="1">
    <location>
        <begin position="4"/>
        <end position="167"/>
    </location>
</feature>
<dbReference type="Gene3D" id="3.40.630.30">
    <property type="match status" value="1"/>
</dbReference>
<accession>A0AB33IMU0</accession>
<protein>
    <submittedName>
        <fullName evidence="2">GNAT family N-acetyltransferase</fullName>
    </submittedName>
</protein>
<dbReference type="GO" id="GO:0016747">
    <property type="term" value="F:acyltransferase activity, transferring groups other than amino-acyl groups"/>
    <property type="evidence" value="ECO:0007669"/>
    <property type="project" value="InterPro"/>
</dbReference>